<gene>
    <name evidence="3" type="ORF">HHL15_21405</name>
</gene>
<dbReference type="InterPro" id="IPR054098">
    <property type="entry name" value="NGO1945-like_C"/>
</dbReference>
<dbReference type="Pfam" id="PF22106">
    <property type="entry name" value="NGO1945_C"/>
    <property type="match status" value="1"/>
</dbReference>
<evidence type="ECO:0000259" key="1">
    <source>
        <dbReference type="Pfam" id="PF09836"/>
    </source>
</evidence>
<evidence type="ECO:0000259" key="2">
    <source>
        <dbReference type="Pfam" id="PF22106"/>
    </source>
</evidence>
<evidence type="ECO:0000313" key="3">
    <source>
        <dbReference type="EMBL" id="NML28323.1"/>
    </source>
</evidence>
<dbReference type="InterPro" id="IPR018640">
    <property type="entry name" value="DUF2063"/>
</dbReference>
<evidence type="ECO:0000313" key="4">
    <source>
        <dbReference type="Proteomes" id="UP000580043"/>
    </source>
</evidence>
<comment type="caution">
    <text evidence="3">The sequence shown here is derived from an EMBL/GenBank/DDBJ whole genome shotgun (WGS) entry which is preliminary data.</text>
</comment>
<feature type="domain" description="NGO1945-like C-terminal" evidence="2">
    <location>
        <begin position="143"/>
        <end position="236"/>
    </location>
</feature>
<keyword evidence="4" id="KW-1185">Reference proteome</keyword>
<organism evidence="3 4">
    <name type="scientific">Zoogloea dura</name>
    <dbReference type="NCBI Taxonomy" id="2728840"/>
    <lineage>
        <taxon>Bacteria</taxon>
        <taxon>Pseudomonadati</taxon>
        <taxon>Pseudomonadota</taxon>
        <taxon>Betaproteobacteria</taxon>
        <taxon>Rhodocyclales</taxon>
        <taxon>Zoogloeaceae</taxon>
        <taxon>Zoogloea</taxon>
    </lineage>
</organism>
<sequence length="246" mass="26778">MSAPGLHDFQRSFGARIRGGGRTPWPAGVPAAAMARYEGLLFANLRGFLDRCFPVGRACLGEARWARLCRAFFRDGACESPWFRDIPRAFVAYLEAGETPPLPRWFAALAHYEWAELAVELMDGEGAPADPGGDLLDGIPVLNPALLSLAFDWPVQHIGPDYRPRRPQPVRLLVYRDAADTVCFVELSPATAALLALLEPAARRGRDVLASLAGQMGREADAAFLEFGRHALADLCRLGIILGVQA</sequence>
<reference evidence="3 4" key="1">
    <citation type="submission" date="2020-04" db="EMBL/GenBank/DDBJ databases">
        <title>Zoogloea sp. G-4-1-14 isolated from soil.</title>
        <authorList>
            <person name="Dahal R.H."/>
        </authorList>
    </citation>
    <scope>NUCLEOTIDE SEQUENCE [LARGE SCALE GENOMIC DNA]</scope>
    <source>
        <strain evidence="3 4">G-4-1-14</strain>
    </source>
</reference>
<dbReference type="EMBL" id="JABBGA010000025">
    <property type="protein sequence ID" value="NML28323.1"/>
    <property type="molecule type" value="Genomic_DNA"/>
</dbReference>
<dbReference type="AlphaFoldDB" id="A0A848GD51"/>
<protein>
    <submittedName>
        <fullName evidence="3">DUF2063 domain-containing protein</fullName>
    </submittedName>
</protein>
<dbReference type="Pfam" id="PF09836">
    <property type="entry name" value="DUF2063"/>
    <property type="match status" value="1"/>
</dbReference>
<dbReference type="Proteomes" id="UP000580043">
    <property type="component" value="Unassembled WGS sequence"/>
</dbReference>
<dbReference type="RefSeq" id="WP_169147852.1">
    <property type="nucleotide sequence ID" value="NZ_JABBGA010000025.1"/>
</dbReference>
<dbReference type="Gene3D" id="3.90.930.50">
    <property type="match status" value="1"/>
</dbReference>
<name>A0A848GD51_9RHOO</name>
<accession>A0A848GD51</accession>
<proteinExistence type="predicted"/>
<dbReference type="Gene3D" id="1.10.150.690">
    <property type="entry name" value="DUF2063"/>
    <property type="match status" value="1"/>
</dbReference>
<dbReference type="InterPro" id="IPR044922">
    <property type="entry name" value="DUF2063_N_sf"/>
</dbReference>
<feature type="domain" description="Putative DNA-binding" evidence="1">
    <location>
        <begin position="9"/>
        <end position="94"/>
    </location>
</feature>